<dbReference type="InterPro" id="IPR051435">
    <property type="entry name" value="RING_finger_E3_ubiq-ligases"/>
</dbReference>
<evidence type="ECO:0000256" key="2">
    <source>
        <dbReference type="ARBA" id="ARBA00022771"/>
    </source>
</evidence>
<feature type="domain" description="RING-type" evidence="6">
    <location>
        <begin position="30"/>
        <end position="76"/>
    </location>
</feature>
<keyword evidence="2 4" id="KW-0863">Zinc-finger</keyword>
<keyword evidence="8" id="KW-1185">Reference proteome</keyword>
<evidence type="ECO:0000259" key="6">
    <source>
        <dbReference type="PROSITE" id="PS50089"/>
    </source>
</evidence>
<dbReference type="GO" id="GO:0008270">
    <property type="term" value="F:zinc ion binding"/>
    <property type="evidence" value="ECO:0007669"/>
    <property type="project" value="UniProtKB-KW"/>
</dbReference>
<dbReference type="PROSITE" id="PS50089">
    <property type="entry name" value="ZF_RING_2"/>
    <property type="match status" value="1"/>
</dbReference>
<dbReference type="SMART" id="SM00184">
    <property type="entry name" value="RING"/>
    <property type="match status" value="1"/>
</dbReference>
<dbReference type="GeneTree" id="ENSGT00510000049175"/>
<feature type="transmembrane region" description="Helical" evidence="5">
    <location>
        <begin position="143"/>
        <end position="162"/>
    </location>
</feature>
<keyword evidence="1" id="KW-0479">Metal-binding</keyword>
<keyword evidence="5" id="KW-0472">Membrane</keyword>
<keyword evidence="5" id="KW-0812">Transmembrane</keyword>
<name>A0A6I8PD41_ORNAN</name>
<protein>
    <recommendedName>
        <fullName evidence="6">RING-type domain-containing protein</fullName>
    </recommendedName>
</protein>
<evidence type="ECO:0000313" key="8">
    <source>
        <dbReference type="Proteomes" id="UP000002279"/>
    </source>
</evidence>
<keyword evidence="3" id="KW-0862">Zinc</keyword>
<dbReference type="InterPro" id="IPR001841">
    <property type="entry name" value="Znf_RING"/>
</dbReference>
<dbReference type="GO" id="GO:0016567">
    <property type="term" value="P:protein ubiquitination"/>
    <property type="evidence" value="ECO:0000318"/>
    <property type="project" value="GO_Central"/>
</dbReference>
<dbReference type="Gene3D" id="3.30.40.10">
    <property type="entry name" value="Zinc/RING finger domain, C3HC4 (zinc finger)"/>
    <property type="match status" value="1"/>
</dbReference>
<dbReference type="Ensembl" id="ENSOANT00000070026.1">
    <property type="protein sequence ID" value="ENSOANP00000051795.1"/>
    <property type="gene ID" value="ENSOANG00000045977.1"/>
</dbReference>
<evidence type="ECO:0000313" key="7">
    <source>
        <dbReference type="Ensembl" id="ENSOANP00000051795.1"/>
    </source>
</evidence>
<dbReference type="PROSITE" id="PS00518">
    <property type="entry name" value="ZF_RING_1"/>
    <property type="match status" value="1"/>
</dbReference>
<feature type="transmembrane region" description="Helical" evidence="5">
    <location>
        <begin position="168"/>
        <end position="187"/>
    </location>
</feature>
<dbReference type="OMA" id="EVQLCPQ"/>
<proteinExistence type="predicted"/>
<dbReference type="InterPro" id="IPR017907">
    <property type="entry name" value="Znf_RING_CS"/>
</dbReference>
<evidence type="ECO:0000256" key="4">
    <source>
        <dbReference type="PROSITE-ProRule" id="PRU00175"/>
    </source>
</evidence>
<sequence length="213" mass="23790">LSKTDVPKFLPTVTPFYQALQTSVDRDMDCLVCCNRYGPYRPPKLLACRHVFCAVCLKLLLSVQESSWVITCPLCRKNTAVPGGLIGSLRDHEEARRQMERLRKEVRLSPQRLEGFPGSQAPGFAVEENQDSVSANRVAARSLVVHLLLLVLLIVFILPFVYPGVMKWVLCSMTFLVLVLSGMLCLYSSFRRRCSSAANFAGQPKDNPIVSIT</sequence>
<dbReference type="AlphaFoldDB" id="A0A6I8PD41"/>
<evidence type="ECO:0000256" key="1">
    <source>
        <dbReference type="ARBA" id="ARBA00022723"/>
    </source>
</evidence>
<dbReference type="InParanoid" id="A0A6I8PD41"/>
<reference evidence="7 8" key="1">
    <citation type="journal article" date="2008" name="Nature">
        <title>Genome analysis of the platypus reveals unique signatures of evolution.</title>
        <authorList>
            <person name="Warren W.C."/>
            <person name="Hillier L.W."/>
            <person name="Marshall Graves J.A."/>
            <person name="Birney E."/>
            <person name="Ponting C.P."/>
            <person name="Grutzner F."/>
            <person name="Belov K."/>
            <person name="Miller W."/>
            <person name="Clarke L."/>
            <person name="Chinwalla A.T."/>
            <person name="Yang S.P."/>
            <person name="Heger A."/>
            <person name="Locke D.P."/>
            <person name="Miethke P."/>
            <person name="Waters P.D."/>
            <person name="Veyrunes F."/>
            <person name="Fulton L."/>
            <person name="Fulton B."/>
            <person name="Graves T."/>
            <person name="Wallis J."/>
            <person name="Puente X.S."/>
            <person name="Lopez-Otin C."/>
            <person name="Ordonez G.R."/>
            <person name="Eichler E.E."/>
            <person name="Chen L."/>
            <person name="Cheng Z."/>
            <person name="Deakin J.E."/>
            <person name="Alsop A."/>
            <person name="Thompson K."/>
            <person name="Kirby P."/>
            <person name="Papenfuss A.T."/>
            <person name="Wakefield M.J."/>
            <person name="Olender T."/>
            <person name="Lancet D."/>
            <person name="Huttley G.A."/>
            <person name="Smit A.F."/>
            <person name="Pask A."/>
            <person name="Temple-Smith P."/>
            <person name="Batzer M.A."/>
            <person name="Walker J.A."/>
            <person name="Konkel M.K."/>
            <person name="Harris R.S."/>
            <person name="Whittington C.M."/>
            <person name="Wong E.S."/>
            <person name="Gemmell N.J."/>
            <person name="Buschiazzo E."/>
            <person name="Vargas Jentzsch I.M."/>
            <person name="Merkel A."/>
            <person name="Schmitz J."/>
            <person name="Zemann A."/>
            <person name="Churakov G."/>
            <person name="Kriegs J.O."/>
            <person name="Brosius J."/>
            <person name="Murchison E.P."/>
            <person name="Sachidanandam R."/>
            <person name="Smith C."/>
            <person name="Hannon G.J."/>
            <person name="Tsend-Ayush E."/>
            <person name="McMillan D."/>
            <person name="Attenborough R."/>
            <person name="Rens W."/>
            <person name="Ferguson-Smith M."/>
            <person name="Lefevre C.M."/>
            <person name="Sharp J.A."/>
            <person name="Nicholas K.R."/>
            <person name="Ray D.A."/>
            <person name="Kube M."/>
            <person name="Reinhardt R."/>
            <person name="Pringle T.H."/>
            <person name="Taylor J."/>
            <person name="Jones R.C."/>
            <person name="Nixon B."/>
            <person name="Dacheux J.L."/>
            <person name="Niwa H."/>
            <person name="Sekita Y."/>
            <person name="Huang X."/>
            <person name="Stark A."/>
            <person name="Kheradpour P."/>
            <person name="Kellis M."/>
            <person name="Flicek P."/>
            <person name="Chen Y."/>
            <person name="Webber C."/>
            <person name="Hardison R."/>
            <person name="Nelson J."/>
            <person name="Hallsworth-Pepin K."/>
            <person name="Delehaunty K."/>
            <person name="Markovic C."/>
            <person name="Minx P."/>
            <person name="Feng Y."/>
            <person name="Kremitzki C."/>
            <person name="Mitreva M."/>
            <person name="Glasscock J."/>
            <person name="Wylie T."/>
            <person name="Wohldmann P."/>
            <person name="Thiru P."/>
            <person name="Nhan M.N."/>
            <person name="Pohl C.S."/>
            <person name="Smith S.M."/>
            <person name="Hou S."/>
            <person name="Nefedov M."/>
            <person name="de Jong P.J."/>
            <person name="Renfree M.B."/>
            <person name="Mardis E.R."/>
            <person name="Wilson R.K."/>
        </authorList>
    </citation>
    <scope>NUCLEOTIDE SEQUENCE [LARGE SCALE GENOMIC DNA]</scope>
    <source>
        <strain evidence="7 8">Glennie</strain>
    </source>
</reference>
<evidence type="ECO:0000256" key="3">
    <source>
        <dbReference type="ARBA" id="ARBA00022833"/>
    </source>
</evidence>
<accession>A0A6I8PD41</accession>
<dbReference type="SUPFAM" id="SSF57850">
    <property type="entry name" value="RING/U-box"/>
    <property type="match status" value="1"/>
</dbReference>
<organism evidence="7 8">
    <name type="scientific">Ornithorhynchus anatinus</name>
    <name type="common">Duckbill platypus</name>
    <dbReference type="NCBI Taxonomy" id="9258"/>
    <lineage>
        <taxon>Eukaryota</taxon>
        <taxon>Metazoa</taxon>
        <taxon>Chordata</taxon>
        <taxon>Craniata</taxon>
        <taxon>Vertebrata</taxon>
        <taxon>Euteleostomi</taxon>
        <taxon>Mammalia</taxon>
        <taxon>Monotremata</taxon>
        <taxon>Ornithorhynchidae</taxon>
        <taxon>Ornithorhynchus</taxon>
    </lineage>
</organism>
<dbReference type="Pfam" id="PF14634">
    <property type="entry name" value="zf-RING_5"/>
    <property type="match status" value="1"/>
</dbReference>
<dbReference type="FunCoup" id="A0A6I8PD41">
    <property type="interactions" value="77"/>
</dbReference>
<evidence type="ECO:0000256" key="5">
    <source>
        <dbReference type="SAM" id="Phobius"/>
    </source>
</evidence>
<dbReference type="PANTHER" id="PTHR22791:SF28">
    <property type="entry name" value="E3 UBIQUITIN-PROTEIN LIGASE RNF186"/>
    <property type="match status" value="1"/>
</dbReference>
<dbReference type="Bgee" id="ENSOANG00000045977">
    <property type="expression patterns" value="Expressed in liver and 1 other cell type or tissue"/>
</dbReference>
<keyword evidence="5" id="KW-1133">Transmembrane helix</keyword>
<reference evidence="7" key="3">
    <citation type="submission" date="2025-09" db="UniProtKB">
        <authorList>
            <consortium name="Ensembl"/>
        </authorList>
    </citation>
    <scope>IDENTIFICATION</scope>
    <source>
        <strain evidence="7">Glennie</strain>
    </source>
</reference>
<reference evidence="7" key="2">
    <citation type="submission" date="2025-08" db="UniProtKB">
        <authorList>
            <consortium name="Ensembl"/>
        </authorList>
    </citation>
    <scope>IDENTIFICATION</scope>
    <source>
        <strain evidence="7">Glennie</strain>
    </source>
</reference>
<dbReference type="PANTHER" id="PTHR22791">
    <property type="entry name" value="RING-TYPE DOMAIN-CONTAINING PROTEIN"/>
    <property type="match status" value="1"/>
</dbReference>
<dbReference type="GO" id="GO:0061630">
    <property type="term" value="F:ubiquitin protein ligase activity"/>
    <property type="evidence" value="ECO:0000318"/>
    <property type="project" value="GO_Central"/>
</dbReference>
<dbReference type="InterPro" id="IPR013083">
    <property type="entry name" value="Znf_RING/FYVE/PHD"/>
</dbReference>
<dbReference type="Proteomes" id="UP000002279">
    <property type="component" value="Chromosome 5"/>
</dbReference>